<dbReference type="OrthoDB" id="2351415at2"/>
<feature type="domain" description="Cell wall-active antibiotics response LiaF-like C-terminal" evidence="2">
    <location>
        <begin position="142"/>
        <end position="247"/>
    </location>
</feature>
<keyword evidence="4" id="KW-1185">Reference proteome</keyword>
<dbReference type="RefSeq" id="WP_006307983.1">
    <property type="nucleotide sequence ID" value="NZ_JH601133.1"/>
</dbReference>
<dbReference type="eggNOG" id="COG4758">
    <property type="taxonomic scope" value="Bacteria"/>
</dbReference>
<dbReference type="EMBL" id="AGEG01000002">
    <property type="protein sequence ID" value="EHR38034.1"/>
    <property type="molecule type" value="Genomic_DNA"/>
</dbReference>
<reference evidence="3 4" key="1">
    <citation type="submission" date="2012-01" db="EMBL/GenBank/DDBJ databases">
        <title>The Genome Sequence of Facklamia languida CCUG 37842.</title>
        <authorList>
            <consortium name="The Broad Institute Genome Sequencing Platform"/>
            <person name="Earl A."/>
            <person name="Ward D."/>
            <person name="Feldgarden M."/>
            <person name="Gevers D."/>
            <person name="Huys G."/>
            <person name="Young S.K."/>
            <person name="Zeng Q."/>
            <person name="Gargeya S."/>
            <person name="Fitzgerald M."/>
            <person name="Haas B."/>
            <person name="Abouelleil A."/>
            <person name="Alvarado L."/>
            <person name="Arachchi H.M."/>
            <person name="Berlin A."/>
            <person name="Chapman S.B."/>
            <person name="Gearin G."/>
            <person name="Goldberg J."/>
            <person name="Griggs A."/>
            <person name="Gujja S."/>
            <person name="Hansen M."/>
            <person name="Heiman D."/>
            <person name="Howarth C."/>
            <person name="Larimer J."/>
            <person name="Lui A."/>
            <person name="MacDonald P.J.P."/>
            <person name="McCowen C."/>
            <person name="Montmayeur A."/>
            <person name="Murphy C."/>
            <person name="Neiman D."/>
            <person name="Pearson M."/>
            <person name="Priest M."/>
            <person name="Roberts A."/>
            <person name="Saif S."/>
            <person name="Shea T."/>
            <person name="Sisk P."/>
            <person name="Stolte C."/>
            <person name="Sykes S."/>
            <person name="Wortman J."/>
            <person name="Nusbaum C."/>
            <person name="Birren B."/>
        </authorList>
    </citation>
    <scope>NUCLEOTIDE SEQUENCE [LARGE SCALE GENOMIC DNA]</scope>
    <source>
        <strain evidence="3 4">CCUG 37842</strain>
    </source>
</reference>
<dbReference type="GO" id="GO:0016020">
    <property type="term" value="C:membrane"/>
    <property type="evidence" value="ECO:0007669"/>
    <property type="project" value="InterPro"/>
</dbReference>
<feature type="transmembrane region" description="Helical" evidence="1">
    <location>
        <begin position="9"/>
        <end position="25"/>
    </location>
</feature>
<feature type="transmembrane region" description="Helical" evidence="1">
    <location>
        <begin position="59"/>
        <end position="88"/>
    </location>
</feature>
<dbReference type="PATRIC" id="fig|883113.3.peg.116"/>
<keyword evidence="1" id="KW-1133">Transmembrane helix</keyword>
<dbReference type="AlphaFoldDB" id="H3NGX9"/>
<dbReference type="InterPro" id="IPR024425">
    <property type="entry name" value="LiaF-like_C"/>
</dbReference>
<dbReference type="InterPro" id="IPR016975">
    <property type="entry name" value="Cell_wall_LiaF"/>
</dbReference>
<feature type="transmembrane region" description="Helical" evidence="1">
    <location>
        <begin position="31"/>
        <end position="47"/>
    </location>
</feature>
<gene>
    <name evidence="3" type="ORF">HMPREF9708_00118</name>
</gene>
<evidence type="ECO:0000259" key="2">
    <source>
        <dbReference type="Pfam" id="PF09922"/>
    </source>
</evidence>
<sequence length="250" mass="28756">MKQFFKERIFYAILLCLGLILLELVTDWHYLILFGVGMLLVTLSIYIKQSFLNRLALGLGLLIVVLTIVLTRSFWLLTLTVFFSFFIFRGDQGHEMGNLSEAVLHPRSDLLGDYYGIQLVAPQSNQRTILEHSSLFNLRQEQPTTYEWDDINLVYFGGNSIIDLGNTIVPEGEHIVMVRKLYGRIRLIVPRDIGLSLNISLVTGRVLFERQDYSLTLENFRWRTPDYVKANRKLNLVVSSVIGDVEVIIL</sequence>
<dbReference type="STRING" id="883113.HMPREF9708_00118"/>
<evidence type="ECO:0000313" key="3">
    <source>
        <dbReference type="EMBL" id="EHR38034.1"/>
    </source>
</evidence>
<keyword evidence="1" id="KW-0472">Membrane</keyword>
<accession>H3NGX9</accession>
<evidence type="ECO:0000256" key="1">
    <source>
        <dbReference type="SAM" id="Phobius"/>
    </source>
</evidence>
<dbReference type="Proteomes" id="UP000006190">
    <property type="component" value="Unassembled WGS sequence"/>
</dbReference>
<dbReference type="NCBIfam" id="NF040535">
    <property type="entry name" value="LiaF_C_term"/>
    <property type="match status" value="1"/>
</dbReference>
<dbReference type="HOGENOM" id="CLU_074089_1_0_9"/>
<comment type="caution">
    <text evidence="3">The sequence shown here is derived from an EMBL/GenBank/DDBJ whole genome shotgun (WGS) entry which is preliminary data.</text>
</comment>
<keyword evidence="1" id="KW-0812">Transmembrane</keyword>
<protein>
    <recommendedName>
        <fullName evidence="2">Cell wall-active antibiotics response LiaF-like C-terminal domain-containing protein</fullName>
    </recommendedName>
</protein>
<proteinExistence type="predicted"/>
<name>H3NGX9_9LACT</name>
<evidence type="ECO:0000313" key="4">
    <source>
        <dbReference type="Proteomes" id="UP000006190"/>
    </source>
</evidence>
<organism evidence="3 4">
    <name type="scientific">Facklamia languida CCUG 37842</name>
    <dbReference type="NCBI Taxonomy" id="883113"/>
    <lineage>
        <taxon>Bacteria</taxon>
        <taxon>Bacillati</taxon>
        <taxon>Bacillota</taxon>
        <taxon>Bacilli</taxon>
        <taxon>Lactobacillales</taxon>
        <taxon>Aerococcaceae</taxon>
        <taxon>Facklamia</taxon>
    </lineage>
</organism>
<dbReference type="PIRSF" id="PIRSF031509">
    <property type="entry name" value="Cell_wall_LiaF/YvqF"/>
    <property type="match status" value="1"/>
</dbReference>
<dbReference type="Pfam" id="PF09922">
    <property type="entry name" value="LiaF-like_C"/>
    <property type="match status" value="1"/>
</dbReference>
<dbReference type="InterPro" id="IPR047793">
    <property type="entry name" value="LiaF_C"/>
</dbReference>